<sequence length="68" mass="7873">MRLQVPDPSKYPSVDHIKRVSLRVSFTRSAFLKLFNQPTKDQQAISLVPTGSRISFYQLSRQAPPQKW</sequence>
<gene>
    <name evidence="1" type="ORF">Pdw03_6633</name>
</gene>
<protein>
    <submittedName>
        <fullName evidence="1">Uncharacterized protein</fullName>
    </submittedName>
</protein>
<reference evidence="1 2" key="1">
    <citation type="submission" date="2020-08" db="EMBL/GenBank/DDBJ databases">
        <title>The completed genome sequence of the pathogenic ascomycete fungus Penicillium digitatum.</title>
        <authorList>
            <person name="Wang M."/>
        </authorList>
    </citation>
    <scope>NUCLEOTIDE SEQUENCE [LARGE SCALE GENOMIC DNA]</scope>
    <source>
        <strain evidence="1 2">PdW03</strain>
    </source>
</reference>
<name>A0A7T6XKL8_PENDI</name>
<accession>A0A7T6XKL8</accession>
<proteinExistence type="predicted"/>
<organism evidence="1 2">
    <name type="scientific">Penicillium digitatum</name>
    <name type="common">Green mold</name>
    <dbReference type="NCBI Taxonomy" id="36651"/>
    <lineage>
        <taxon>Eukaryota</taxon>
        <taxon>Fungi</taxon>
        <taxon>Dikarya</taxon>
        <taxon>Ascomycota</taxon>
        <taxon>Pezizomycotina</taxon>
        <taxon>Eurotiomycetes</taxon>
        <taxon>Eurotiomycetidae</taxon>
        <taxon>Eurotiales</taxon>
        <taxon>Aspergillaceae</taxon>
        <taxon>Penicillium</taxon>
    </lineage>
</organism>
<dbReference type="RefSeq" id="XP_065956489.1">
    <property type="nucleotide sequence ID" value="XM_066101406.1"/>
</dbReference>
<evidence type="ECO:0000313" key="1">
    <source>
        <dbReference type="EMBL" id="QQK42732.1"/>
    </source>
</evidence>
<dbReference type="AlphaFoldDB" id="A0A7T6XKL8"/>
<evidence type="ECO:0000313" key="2">
    <source>
        <dbReference type="Proteomes" id="UP000595662"/>
    </source>
</evidence>
<dbReference type="Proteomes" id="UP000595662">
    <property type="component" value="Chromosome 2"/>
</dbReference>
<dbReference type="EMBL" id="CP060775">
    <property type="protein sequence ID" value="QQK42732.1"/>
    <property type="molecule type" value="Genomic_DNA"/>
</dbReference>
<dbReference type="GeneID" id="90952867"/>